<keyword evidence="2" id="KW-1185">Reference proteome</keyword>
<feature type="non-terminal residue" evidence="1">
    <location>
        <position position="36"/>
    </location>
</feature>
<accession>A0AAN8F255</accession>
<dbReference type="AlphaFoldDB" id="A0AAN8F255"/>
<sequence>MDILFFHDDLCLTWIDFHHYTFVTSHVYQTAAVAKM</sequence>
<reference evidence="1 2" key="1">
    <citation type="submission" date="2019-10" db="EMBL/GenBank/DDBJ databases">
        <title>Assembly and Annotation for the nematode Trichostrongylus colubriformis.</title>
        <authorList>
            <person name="Martin J."/>
        </authorList>
    </citation>
    <scope>NUCLEOTIDE SEQUENCE [LARGE SCALE GENOMIC DNA]</scope>
    <source>
        <strain evidence="1">G859</strain>
        <tissue evidence="1">Whole worm</tissue>
    </source>
</reference>
<protein>
    <submittedName>
        <fullName evidence="1">Uncharacterized protein</fullName>
    </submittedName>
</protein>
<name>A0AAN8F255_TRICO</name>
<organism evidence="1 2">
    <name type="scientific">Trichostrongylus colubriformis</name>
    <name type="common">Black scour worm</name>
    <dbReference type="NCBI Taxonomy" id="6319"/>
    <lineage>
        <taxon>Eukaryota</taxon>
        <taxon>Metazoa</taxon>
        <taxon>Ecdysozoa</taxon>
        <taxon>Nematoda</taxon>
        <taxon>Chromadorea</taxon>
        <taxon>Rhabditida</taxon>
        <taxon>Rhabditina</taxon>
        <taxon>Rhabditomorpha</taxon>
        <taxon>Strongyloidea</taxon>
        <taxon>Trichostrongylidae</taxon>
        <taxon>Trichostrongylus</taxon>
    </lineage>
</organism>
<dbReference type="Proteomes" id="UP001331761">
    <property type="component" value="Unassembled WGS sequence"/>
</dbReference>
<dbReference type="EMBL" id="WIXE01016947">
    <property type="protein sequence ID" value="KAK5972156.1"/>
    <property type="molecule type" value="Genomic_DNA"/>
</dbReference>
<evidence type="ECO:0000313" key="1">
    <source>
        <dbReference type="EMBL" id="KAK5972156.1"/>
    </source>
</evidence>
<evidence type="ECO:0000313" key="2">
    <source>
        <dbReference type="Proteomes" id="UP001331761"/>
    </source>
</evidence>
<comment type="caution">
    <text evidence="1">The sequence shown here is derived from an EMBL/GenBank/DDBJ whole genome shotgun (WGS) entry which is preliminary data.</text>
</comment>
<proteinExistence type="predicted"/>
<gene>
    <name evidence="1" type="ORF">GCK32_021058</name>
</gene>